<dbReference type="PANTHER" id="PTHR46313:SF3">
    <property type="entry name" value="PROLYCOPENE ISOMERASE, CHLOROPLASTIC"/>
    <property type="match status" value="1"/>
</dbReference>
<dbReference type="InterPro" id="IPR036188">
    <property type="entry name" value="FAD/NAD-bd_sf"/>
</dbReference>
<dbReference type="Pfam" id="PF01593">
    <property type="entry name" value="Amino_oxidase"/>
    <property type="match status" value="1"/>
</dbReference>
<organism evidence="2 3">
    <name type="scientific">Herpetosiphon geysericola</name>
    <dbReference type="NCBI Taxonomy" id="70996"/>
    <lineage>
        <taxon>Bacteria</taxon>
        <taxon>Bacillati</taxon>
        <taxon>Chloroflexota</taxon>
        <taxon>Chloroflexia</taxon>
        <taxon>Herpetosiphonales</taxon>
        <taxon>Herpetosiphonaceae</taxon>
        <taxon>Herpetosiphon</taxon>
    </lineage>
</organism>
<evidence type="ECO:0000313" key="2">
    <source>
        <dbReference type="EMBL" id="KPL91404.1"/>
    </source>
</evidence>
<evidence type="ECO:0000313" key="3">
    <source>
        <dbReference type="Proteomes" id="UP000050277"/>
    </source>
</evidence>
<name>A0A0P6Z2H1_9CHLR</name>
<keyword evidence="3" id="KW-1185">Reference proteome</keyword>
<dbReference type="InterPro" id="IPR002937">
    <property type="entry name" value="Amino_oxidase"/>
</dbReference>
<dbReference type="STRING" id="70996.SE18_01750"/>
<dbReference type="RefSeq" id="WP_054532697.1">
    <property type="nucleotide sequence ID" value="NZ_LGKP01000005.1"/>
</dbReference>
<feature type="domain" description="Amine oxidase" evidence="1">
    <location>
        <begin position="12"/>
        <end position="479"/>
    </location>
</feature>
<dbReference type="Gene3D" id="3.50.50.60">
    <property type="entry name" value="FAD/NAD(P)-binding domain"/>
    <property type="match status" value="2"/>
</dbReference>
<proteinExistence type="predicted"/>
<dbReference type="InterPro" id="IPR045892">
    <property type="entry name" value="CrtISO-like"/>
</dbReference>
<dbReference type="SUPFAM" id="SSF51905">
    <property type="entry name" value="FAD/NAD(P)-binding domain"/>
    <property type="match status" value="1"/>
</dbReference>
<reference evidence="2 3" key="1">
    <citation type="submission" date="2015-07" db="EMBL/GenBank/DDBJ databases">
        <title>Whole genome sequence of Herpetosiphon geysericola DSM 7119.</title>
        <authorList>
            <person name="Hemp J."/>
            <person name="Ward L.M."/>
            <person name="Pace L.A."/>
            <person name="Fischer W.W."/>
        </authorList>
    </citation>
    <scope>NUCLEOTIDE SEQUENCE [LARGE SCALE GENOMIC DNA]</scope>
    <source>
        <strain evidence="2 3">DSM 7119</strain>
    </source>
</reference>
<dbReference type="EMBL" id="LGKP01000005">
    <property type="protein sequence ID" value="KPL91404.1"/>
    <property type="molecule type" value="Genomic_DNA"/>
</dbReference>
<dbReference type="GO" id="GO:0016491">
    <property type="term" value="F:oxidoreductase activity"/>
    <property type="evidence" value="ECO:0007669"/>
    <property type="project" value="InterPro"/>
</dbReference>
<evidence type="ECO:0000259" key="1">
    <source>
        <dbReference type="Pfam" id="PF01593"/>
    </source>
</evidence>
<dbReference type="PRINTS" id="PR00420">
    <property type="entry name" value="RNGMNOXGNASE"/>
</dbReference>
<protein>
    <submittedName>
        <fullName evidence="2">FAD-dependent oxidoreductase</fullName>
    </submittedName>
</protein>
<sequence length="501" mass="56105">MDYDLIVIGAGIAGLSAAALLANDGYRVLVLEAHIEPGGCASSYQRKRPNGDQYIFDVGATVFAGFRLGGAHHWLGQKLGLSWPIQPLNPAMEVWLPDLRVTRWGDERWREERQRLCPSQAWEAEQFWREQEQLAEVAWRFAGRMPPIPPESLADLGRLASTIRPEMLHLLPALPRTVKHVLDQYKVDDRRMRAFIDGQLLISAQSTNAECAWLYGAVALDLARIGTYYVEGGAWNLAKTLEQSLLKAGGEIRYRQKVSQIQTDRGQIVGVQTEQGERLRARHVIANTTMWDLADLLDQAPSWLLRHRIEAVPQGWGATTLYLGIDEAAIPQGLAEHHQIIADYAQALGEANSVFISLHPAADRSRAPQGQRAMTVSTHTNVSRWWHWRQTDPARYRAEKAAMAERMLDTVELALPTIRQHLRYQQIGTPVSFARYTQRKRGMVGGLPQWRSISGLLSLGPQAAKINGLWLVGDSTFPGQSTAAVTQSAIQVYQKIRRAAR</sequence>
<dbReference type="AlphaFoldDB" id="A0A0P6Z2H1"/>
<dbReference type="Proteomes" id="UP000050277">
    <property type="component" value="Unassembled WGS sequence"/>
</dbReference>
<gene>
    <name evidence="2" type="ORF">SE18_01750</name>
</gene>
<dbReference type="OrthoDB" id="9789960at2"/>
<comment type="caution">
    <text evidence="2">The sequence shown here is derived from an EMBL/GenBank/DDBJ whole genome shotgun (WGS) entry which is preliminary data.</text>
</comment>
<dbReference type="PANTHER" id="PTHR46313">
    <property type="match status" value="1"/>
</dbReference>
<dbReference type="GO" id="GO:0016116">
    <property type="term" value="P:carotenoid metabolic process"/>
    <property type="evidence" value="ECO:0007669"/>
    <property type="project" value="InterPro"/>
</dbReference>
<accession>A0A0P6Z2H1</accession>